<evidence type="ECO:0000256" key="2">
    <source>
        <dbReference type="ARBA" id="ARBA00023125"/>
    </source>
</evidence>
<gene>
    <name evidence="6" type="ORF">WDU99_00250</name>
</gene>
<sequence length="202" mass="21508">MPRTAEQNTAARAATRAAIETAAVRVFARHGFADSNMRKIAAEADLSAGSIYRHFASKEELFDALLRHASEGMRMAAAHLSGGGDPLHLLRGFTEGYIADLVSGDGAAEFFMVMNHGFTTDSPPGTASRLAVEQGALWDAVADLVRRGQRTGAFAAGDPRRVTAHYFALLTGLTSMHLAMGTGLPEPDVDLVLRTLIGGEQR</sequence>
<comment type="caution">
    <text evidence="6">The sequence shown here is derived from an EMBL/GenBank/DDBJ whole genome shotgun (WGS) entry which is preliminary data.</text>
</comment>
<protein>
    <submittedName>
        <fullName evidence="6">TetR/AcrR family transcriptional regulator</fullName>
    </submittedName>
</protein>
<dbReference type="PROSITE" id="PS50977">
    <property type="entry name" value="HTH_TETR_2"/>
    <property type="match status" value="1"/>
</dbReference>
<dbReference type="PANTHER" id="PTHR30055:SF234">
    <property type="entry name" value="HTH-TYPE TRANSCRIPTIONAL REGULATOR BETI"/>
    <property type="match status" value="1"/>
</dbReference>
<dbReference type="RefSeq" id="WP_337330426.1">
    <property type="nucleotide sequence ID" value="NZ_JBBDGM010000001.1"/>
</dbReference>
<keyword evidence="2 4" id="KW-0238">DNA-binding</keyword>
<dbReference type="InterPro" id="IPR036271">
    <property type="entry name" value="Tet_transcr_reg_TetR-rel_C_sf"/>
</dbReference>
<reference evidence="6 7" key="1">
    <citation type="submission" date="2024-02" db="EMBL/GenBank/DDBJ databases">
        <authorList>
            <person name="Saticioglu I.B."/>
        </authorList>
    </citation>
    <scope>NUCLEOTIDE SEQUENCE [LARGE SCALE GENOMIC DNA]</scope>
    <source>
        <strain evidence="6 7">Mu-80</strain>
    </source>
</reference>
<keyword evidence="1" id="KW-0805">Transcription regulation</keyword>
<dbReference type="Pfam" id="PF00440">
    <property type="entry name" value="TetR_N"/>
    <property type="match status" value="1"/>
</dbReference>
<dbReference type="Proteomes" id="UP001371224">
    <property type="component" value="Unassembled WGS sequence"/>
</dbReference>
<dbReference type="InterPro" id="IPR050109">
    <property type="entry name" value="HTH-type_TetR-like_transc_reg"/>
</dbReference>
<name>A0ABU8L604_9MICO</name>
<dbReference type="PRINTS" id="PR00455">
    <property type="entry name" value="HTHTETR"/>
</dbReference>
<dbReference type="SUPFAM" id="SSF48498">
    <property type="entry name" value="Tetracyclin repressor-like, C-terminal domain"/>
    <property type="match status" value="1"/>
</dbReference>
<evidence type="ECO:0000256" key="3">
    <source>
        <dbReference type="ARBA" id="ARBA00023163"/>
    </source>
</evidence>
<keyword evidence="3" id="KW-0804">Transcription</keyword>
<dbReference type="InterPro" id="IPR001647">
    <property type="entry name" value="HTH_TetR"/>
</dbReference>
<dbReference type="PANTHER" id="PTHR30055">
    <property type="entry name" value="HTH-TYPE TRANSCRIPTIONAL REGULATOR RUTR"/>
    <property type="match status" value="1"/>
</dbReference>
<accession>A0ABU8L604</accession>
<evidence type="ECO:0000313" key="6">
    <source>
        <dbReference type="EMBL" id="MEJ1086743.1"/>
    </source>
</evidence>
<feature type="domain" description="HTH tetR-type" evidence="5">
    <location>
        <begin position="13"/>
        <end position="73"/>
    </location>
</feature>
<evidence type="ECO:0000259" key="5">
    <source>
        <dbReference type="PROSITE" id="PS50977"/>
    </source>
</evidence>
<evidence type="ECO:0000256" key="1">
    <source>
        <dbReference type="ARBA" id="ARBA00023015"/>
    </source>
</evidence>
<feature type="DNA-binding region" description="H-T-H motif" evidence="4">
    <location>
        <begin position="36"/>
        <end position="55"/>
    </location>
</feature>
<proteinExistence type="predicted"/>
<dbReference type="Gene3D" id="1.10.10.60">
    <property type="entry name" value="Homeodomain-like"/>
    <property type="match status" value="1"/>
</dbReference>
<dbReference type="InterPro" id="IPR009057">
    <property type="entry name" value="Homeodomain-like_sf"/>
</dbReference>
<dbReference type="Gene3D" id="1.10.357.10">
    <property type="entry name" value="Tetracycline Repressor, domain 2"/>
    <property type="match status" value="1"/>
</dbReference>
<dbReference type="SUPFAM" id="SSF46689">
    <property type="entry name" value="Homeodomain-like"/>
    <property type="match status" value="1"/>
</dbReference>
<evidence type="ECO:0000313" key="7">
    <source>
        <dbReference type="Proteomes" id="UP001371224"/>
    </source>
</evidence>
<organism evidence="6 7">
    <name type="scientific">Microbacterium bandirmense</name>
    <dbReference type="NCBI Taxonomy" id="3122050"/>
    <lineage>
        <taxon>Bacteria</taxon>
        <taxon>Bacillati</taxon>
        <taxon>Actinomycetota</taxon>
        <taxon>Actinomycetes</taxon>
        <taxon>Micrococcales</taxon>
        <taxon>Microbacteriaceae</taxon>
        <taxon>Microbacterium</taxon>
    </lineage>
</organism>
<evidence type="ECO:0000256" key="4">
    <source>
        <dbReference type="PROSITE-ProRule" id="PRU00335"/>
    </source>
</evidence>
<dbReference type="EMBL" id="JBBDGM010000001">
    <property type="protein sequence ID" value="MEJ1086743.1"/>
    <property type="molecule type" value="Genomic_DNA"/>
</dbReference>
<keyword evidence="7" id="KW-1185">Reference proteome</keyword>